<dbReference type="SUPFAM" id="SSF75689">
    <property type="entry name" value="Zinc-binding domain of translation initiation factor 2 beta"/>
    <property type="match status" value="1"/>
</dbReference>
<protein>
    <submittedName>
        <fullName evidence="5">Translation initiation factor IF2/IF5</fullName>
    </submittedName>
</protein>
<keyword evidence="2 5" id="KW-0396">Initiation factor</keyword>
<dbReference type="SMART" id="SM00653">
    <property type="entry name" value="eIF2B_5"/>
    <property type="match status" value="1"/>
</dbReference>
<evidence type="ECO:0000256" key="2">
    <source>
        <dbReference type="ARBA" id="ARBA00022540"/>
    </source>
</evidence>
<organism evidence="5 6">
    <name type="scientific">Candidatus Parvarchaeum acidiphilum ARMAN-4</name>
    <dbReference type="NCBI Taxonomy" id="662760"/>
    <lineage>
        <taxon>Archaea</taxon>
        <taxon>Candidatus Parvarchaeota</taxon>
        <taxon>Candidatus Parvarchaeum</taxon>
    </lineage>
</organism>
<evidence type="ECO:0000256" key="3">
    <source>
        <dbReference type="ARBA" id="ARBA00022917"/>
    </source>
</evidence>
<comment type="similarity">
    <text evidence="1">Belongs to the eIF-2-beta/eIF-5 family.</text>
</comment>
<dbReference type="Gene3D" id="3.30.30.170">
    <property type="match status" value="1"/>
</dbReference>
<evidence type="ECO:0000256" key="1">
    <source>
        <dbReference type="ARBA" id="ARBA00010397"/>
    </source>
</evidence>
<gene>
    <name evidence="5" type="ORF">BJBARM4_0515</name>
</gene>
<dbReference type="Pfam" id="PF01873">
    <property type="entry name" value="eIF-5_eIF-2B"/>
    <property type="match status" value="1"/>
</dbReference>
<dbReference type="InterPro" id="IPR016190">
    <property type="entry name" value="Transl_init_fac_IF2/IF5_Zn-bd"/>
</dbReference>
<dbReference type="InterPro" id="IPR002735">
    <property type="entry name" value="Transl_init_fac_IF2/IF5_dom"/>
</dbReference>
<evidence type="ECO:0000259" key="4">
    <source>
        <dbReference type="SMART" id="SM00653"/>
    </source>
</evidence>
<reference evidence="5 6" key="1">
    <citation type="journal article" date="2010" name="Proc. Natl. Acad. Sci. U.S.A.">
        <title>Enigmatic, ultrasmall, uncultivated Archaea.</title>
        <authorList>
            <person name="Baker B.J."/>
            <person name="Comolli L.R."/>
            <person name="Dick G.J."/>
            <person name="Hauser L.J."/>
            <person name="Hyatt D."/>
            <person name="Dill B.D."/>
            <person name="Land M.L."/>
            <person name="Verberkmoes N.C."/>
            <person name="Hettich R.L."/>
            <person name="Banfield J.F."/>
        </authorList>
    </citation>
    <scope>NUCLEOTIDE SEQUENCE [LARGE SCALE GENOMIC DNA]</scope>
</reference>
<name>D2EFJ7_PARA4</name>
<dbReference type="SUPFAM" id="SSF100966">
    <property type="entry name" value="Translation initiation factor 2 beta, aIF2beta, N-terminal domain"/>
    <property type="match status" value="1"/>
</dbReference>
<dbReference type="Proteomes" id="UP000009375">
    <property type="component" value="Unassembled WGS sequence"/>
</dbReference>
<dbReference type="PANTHER" id="PTHR23001:SF3">
    <property type="entry name" value="EUKARYOTIC TRANSLATION INITIATION FACTOR 2 SUBUNIT 2"/>
    <property type="match status" value="1"/>
</dbReference>
<keyword evidence="3" id="KW-0648">Protein biosynthesis</keyword>
<dbReference type="InterPro" id="IPR045196">
    <property type="entry name" value="IF2/IF5"/>
</dbReference>
<sequence>MEYEELVNNILKEKKENKADRFNPPEVDVQQVGQRTVVILDKLSKYINRPVNHISKFLMHELTAPGQIDESGKVTLGGRFSRRLVNEKINQYIKEFVVCKQCNSPDTQMEKVEKNYFVKCLGCGAEYPVGRIK</sequence>
<feature type="domain" description="Translation initiation factor IF2/IF5" evidence="4">
    <location>
        <begin position="19"/>
        <end position="126"/>
    </location>
</feature>
<dbReference type="EMBL" id="GG730046">
    <property type="protein sequence ID" value="EEZ92894.1"/>
    <property type="molecule type" value="Genomic_DNA"/>
</dbReference>
<dbReference type="AlphaFoldDB" id="D2EFJ7"/>
<dbReference type="InterPro" id="IPR016189">
    <property type="entry name" value="Transl_init_fac_IF2/IF5_N"/>
</dbReference>
<evidence type="ECO:0000313" key="6">
    <source>
        <dbReference type="Proteomes" id="UP000009375"/>
    </source>
</evidence>
<proteinExistence type="inferred from homology"/>
<accession>D2EFJ7</accession>
<dbReference type="GO" id="GO:0003743">
    <property type="term" value="F:translation initiation factor activity"/>
    <property type="evidence" value="ECO:0007669"/>
    <property type="project" value="UniProtKB-KW"/>
</dbReference>
<dbReference type="PANTHER" id="PTHR23001">
    <property type="entry name" value="EUKARYOTIC TRANSLATION INITIATION FACTOR"/>
    <property type="match status" value="1"/>
</dbReference>
<evidence type="ECO:0000313" key="5">
    <source>
        <dbReference type="EMBL" id="EEZ92894.1"/>
    </source>
</evidence>